<organism evidence="1 2">
    <name type="scientific">Fimbriiglobus ruber</name>
    <dbReference type="NCBI Taxonomy" id="1908690"/>
    <lineage>
        <taxon>Bacteria</taxon>
        <taxon>Pseudomonadati</taxon>
        <taxon>Planctomycetota</taxon>
        <taxon>Planctomycetia</taxon>
        <taxon>Gemmatales</taxon>
        <taxon>Gemmataceae</taxon>
        <taxon>Fimbriiglobus</taxon>
    </lineage>
</organism>
<gene>
    <name evidence="1" type="ORF">FRUB_10354</name>
</gene>
<comment type="caution">
    <text evidence="1">The sequence shown here is derived from an EMBL/GenBank/DDBJ whole genome shotgun (WGS) entry which is preliminary data.</text>
</comment>
<accession>A0A225D0C0</accession>
<proteinExistence type="predicted"/>
<name>A0A225D0C0_9BACT</name>
<sequence>MIDPCTAGDPDQPGCLWTNLSRAQIAHGLQALGFRVSVVVVAQLLTRHRLGRRKALKTLPLGKHRCQDRQFQIIARYRDEFLTSPDPIVSIDTKHKEFLGLLFRVGRLYTRLARKALDHDFPSAAWGVIYPHGLYDLKRNCGHLNLGLSHDTSRFACDRIAYWWQEQGRFAYPEARRVLLLCDGGGRNASHRYVFKYHLERLADRLGLELRIAHYPPHCSKYNAIEHRLFPHVTRACQGLLLTSLQVAVKAMERTSTRKGLTTTVHVLDGDDPLKEGYPEEYRETMKIRFDEELPAWNYRAVPSKWDS</sequence>
<keyword evidence="2" id="KW-1185">Reference proteome</keyword>
<reference evidence="2" key="1">
    <citation type="submission" date="2017-06" db="EMBL/GenBank/DDBJ databases">
        <title>Genome analysis of Fimbriiglobus ruber SP5, the first member of the order Planctomycetales with confirmed chitinolytic capability.</title>
        <authorList>
            <person name="Ravin N.V."/>
            <person name="Rakitin A.L."/>
            <person name="Ivanova A.A."/>
            <person name="Beletsky A.V."/>
            <person name="Kulichevskaya I.S."/>
            <person name="Mardanov A.V."/>
            <person name="Dedysh S.N."/>
        </authorList>
    </citation>
    <scope>NUCLEOTIDE SEQUENCE [LARGE SCALE GENOMIC DNA]</scope>
    <source>
        <strain evidence="2">SP5</strain>
    </source>
</reference>
<dbReference type="InterPro" id="IPR011518">
    <property type="entry name" value="Transposase_36"/>
</dbReference>
<dbReference type="Pfam" id="PF07592">
    <property type="entry name" value="DDE_Tnp_ISAZ013"/>
    <property type="match status" value="1"/>
</dbReference>
<dbReference type="AlphaFoldDB" id="A0A225D0C0"/>
<dbReference type="Proteomes" id="UP000214646">
    <property type="component" value="Unassembled WGS sequence"/>
</dbReference>
<evidence type="ECO:0000313" key="2">
    <source>
        <dbReference type="Proteomes" id="UP000214646"/>
    </source>
</evidence>
<dbReference type="EMBL" id="NIDE01000020">
    <property type="protein sequence ID" value="OWK34383.1"/>
    <property type="molecule type" value="Genomic_DNA"/>
</dbReference>
<protein>
    <submittedName>
        <fullName evidence="1">Transposase</fullName>
    </submittedName>
</protein>
<dbReference type="NCBIfam" id="NF033519">
    <property type="entry name" value="transpos_ISAzo13"/>
    <property type="match status" value="1"/>
</dbReference>
<evidence type="ECO:0000313" key="1">
    <source>
        <dbReference type="EMBL" id="OWK34383.1"/>
    </source>
</evidence>